<dbReference type="GeneID" id="8849851"/>
<feature type="compositionally biased region" description="Basic and acidic residues" evidence="10">
    <location>
        <begin position="192"/>
        <end position="205"/>
    </location>
</feature>
<dbReference type="eggNOG" id="KOG0393">
    <property type="taxonomic scope" value="Eukaryota"/>
</dbReference>
<dbReference type="FunFam" id="3.40.50.300:FF:000983">
    <property type="entry name" value="Rho family GTPase"/>
    <property type="match status" value="1"/>
</dbReference>
<dbReference type="InterPro" id="IPR005225">
    <property type="entry name" value="Small_GTP-bd"/>
</dbReference>
<gene>
    <name evidence="11" type="ORF">NAEGRDRAFT_38010</name>
</gene>
<dbReference type="GO" id="GO:0007264">
    <property type="term" value="P:small GTPase-mediated signal transduction"/>
    <property type="evidence" value="ECO:0007669"/>
    <property type="project" value="InterPro"/>
</dbReference>
<dbReference type="SMART" id="SM00176">
    <property type="entry name" value="RAN"/>
    <property type="match status" value="1"/>
</dbReference>
<dbReference type="GO" id="GO:0003924">
    <property type="term" value="F:GTPase activity"/>
    <property type="evidence" value="ECO:0007669"/>
    <property type="project" value="InterPro"/>
</dbReference>
<dbReference type="Pfam" id="PF00071">
    <property type="entry name" value="Ras"/>
    <property type="match status" value="1"/>
</dbReference>
<feature type="region of interest" description="Disordered" evidence="10">
    <location>
        <begin position="177"/>
        <end position="205"/>
    </location>
</feature>
<dbReference type="PROSITE" id="PS51420">
    <property type="entry name" value="RHO"/>
    <property type="match status" value="1"/>
</dbReference>
<dbReference type="SMART" id="SM00173">
    <property type="entry name" value="RAS"/>
    <property type="match status" value="1"/>
</dbReference>
<protein>
    <submittedName>
        <fullName evidence="11">Rho family small GTPase</fullName>
    </submittedName>
</protein>
<keyword evidence="4" id="KW-0488">Methylation</keyword>
<dbReference type="PROSITE" id="PS51421">
    <property type="entry name" value="RAS"/>
    <property type="match status" value="1"/>
</dbReference>
<dbReference type="STRING" id="5762.D2V4H5"/>
<dbReference type="CDD" id="cd00157">
    <property type="entry name" value="Rho"/>
    <property type="match status" value="1"/>
</dbReference>
<sequence>MSSDTKVVIVGDGAIGKTNFLLSGVNHIFPEDYNPTVVDNFVTETTYNGRTVGLTLWDTAGQEDFDELRHLSYSDTSVFLIGFDVSSTTSLENIPVKWIKEVRHYCPDTPIVLVALKCDLREDPVKGKECITSEQGEAFKEKIGAVCYRESSAKQHKGIEEIFQLCAQIKLDPESVGIKPKNASSNNQKSNQKKDDDKKGGCLMM</sequence>
<evidence type="ECO:0000313" key="12">
    <source>
        <dbReference type="Proteomes" id="UP000006671"/>
    </source>
</evidence>
<comment type="similarity">
    <text evidence="2">Belongs to the small GTPase superfamily. Rho family.</text>
</comment>
<dbReference type="KEGG" id="ngr:NAEGRDRAFT_38010"/>
<dbReference type="OrthoDB" id="8830751at2759"/>
<evidence type="ECO:0000256" key="6">
    <source>
        <dbReference type="ARBA" id="ARBA00023134"/>
    </source>
</evidence>
<dbReference type="InParanoid" id="D2V4H5"/>
<keyword evidence="8" id="KW-0449">Lipoprotein</keyword>
<reference evidence="11 12" key="1">
    <citation type="journal article" date="2010" name="Cell">
        <title>The genome of Naegleria gruberi illuminates early eukaryotic versatility.</title>
        <authorList>
            <person name="Fritz-Laylin L.K."/>
            <person name="Prochnik S.E."/>
            <person name="Ginger M.L."/>
            <person name="Dacks J.B."/>
            <person name="Carpenter M.L."/>
            <person name="Field M.C."/>
            <person name="Kuo A."/>
            <person name="Paredez A."/>
            <person name="Chapman J."/>
            <person name="Pham J."/>
            <person name="Shu S."/>
            <person name="Neupane R."/>
            <person name="Cipriano M."/>
            <person name="Mancuso J."/>
            <person name="Tu H."/>
            <person name="Salamov A."/>
            <person name="Lindquist E."/>
            <person name="Shapiro H."/>
            <person name="Lucas S."/>
            <person name="Grigoriev I.V."/>
            <person name="Cande W.Z."/>
            <person name="Fulton C."/>
            <person name="Rokhsar D.S."/>
            <person name="Dawson S.C."/>
        </authorList>
    </citation>
    <scope>NUCLEOTIDE SEQUENCE [LARGE SCALE GENOMIC DNA]</scope>
    <source>
        <strain evidence="11 12">NEG-M</strain>
    </source>
</reference>
<evidence type="ECO:0000256" key="5">
    <source>
        <dbReference type="ARBA" id="ARBA00022741"/>
    </source>
</evidence>
<dbReference type="PRINTS" id="PR00449">
    <property type="entry name" value="RASTRNSFRMNG"/>
</dbReference>
<dbReference type="Proteomes" id="UP000006671">
    <property type="component" value="Unassembled WGS sequence"/>
</dbReference>
<dbReference type="AlphaFoldDB" id="D2V4H5"/>
<dbReference type="NCBIfam" id="TIGR00231">
    <property type="entry name" value="small_GTP"/>
    <property type="match status" value="1"/>
</dbReference>
<dbReference type="EMBL" id="GG738851">
    <property type="protein sequence ID" value="EFC48384.1"/>
    <property type="molecule type" value="Genomic_DNA"/>
</dbReference>
<dbReference type="InterPro" id="IPR003578">
    <property type="entry name" value="Small_GTPase_Rho"/>
</dbReference>
<keyword evidence="12" id="KW-1185">Reference proteome</keyword>
<dbReference type="SMART" id="SM00175">
    <property type="entry name" value="RAB"/>
    <property type="match status" value="1"/>
</dbReference>
<accession>D2V4H5</accession>
<evidence type="ECO:0000256" key="7">
    <source>
        <dbReference type="ARBA" id="ARBA00023136"/>
    </source>
</evidence>
<dbReference type="OMA" id="VHISLWD"/>
<evidence type="ECO:0000313" key="11">
    <source>
        <dbReference type="EMBL" id="EFC48384.1"/>
    </source>
</evidence>
<evidence type="ECO:0000256" key="9">
    <source>
        <dbReference type="ARBA" id="ARBA00023289"/>
    </source>
</evidence>
<dbReference type="RefSeq" id="XP_002681128.1">
    <property type="nucleotide sequence ID" value="XM_002681082.1"/>
</dbReference>
<keyword evidence="6" id="KW-0342">GTP-binding</keyword>
<dbReference type="SMART" id="SM00174">
    <property type="entry name" value="RHO"/>
    <property type="match status" value="1"/>
</dbReference>
<dbReference type="GO" id="GO:0005886">
    <property type="term" value="C:plasma membrane"/>
    <property type="evidence" value="ECO:0007669"/>
    <property type="project" value="UniProtKB-SubCell"/>
</dbReference>
<dbReference type="PANTHER" id="PTHR24072">
    <property type="entry name" value="RHO FAMILY GTPASE"/>
    <property type="match status" value="1"/>
</dbReference>
<keyword evidence="9" id="KW-0636">Prenylation</keyword>
<dbReference type="VEuPathDB" id="AmoebaDB:NAEGRDRAFT_38010"/>
<evidence type="ECO:0000256" key="2">
    <source>
        <dbReference type="ARBA" id="ARBA00010142"/>
    </source>
</evidence>
<keyword evidence="7" id="KW-0472">Membrane</keyword>
<keyword evidence="3" id="KW-1003">Cell membrane</keyword>
<comment type="subcellular location">
    <subcellularLocation>
        <location evidence="1">Cell membrane</location>
        <topology evidence="1">Lipid-anchor</topology>
        <orientation evidence="1">Cytoplasmic side</orientation>
    </subcellularLocation>
</comment>
<evidence type="ECO:0000256" key="1">
    <source>
        <dbReference type="ARBA" id="ARBA00004342"/>
    </source>
</evidence>
<dbReference type="InterPro" id="IPR027417">
    <property type="entry name" value="P-loop_NTPase"/>
</dbReference>
<evidence type="ECO:0000256" key="10">
    <source>
        <dbReference type="SAM" id="MobiDB-lite"/>
    </source>
</evidence>
<name>D2V4H5_NAEGR</name>
<keyword evidence="5" id="KW-0547">Nucleotide-binding</keyword>
<dbReference type="SUPFAM" id="SSF52540">
    <property type="entry name" value="P-loop containing nucleoside triphosphate hydrolases"/>
    <property type="match status" value="1"/>
</dbReference>
<evidence type="ECO:0000256" key="8">
    <source>
        <dbReference type="ARBA" id="ARBA00023288"/>
    </source>
</evidence>
<dbReference type="InterPro" id="IPR001806">
    <property type="entry name" value="Small_GTPase"/>
</dbReference>
<evidence type="ECO:0000256" key="4">
    <source>
        <dbReference type="ARBA" id="ARBA00022481"/>
    </source>
</evidence>
<dbReference type="PROSITE" id="PS51419">
    <property type="entry name" value="RAB"/>
    <property type="match status" value="1"/>
</dbReference>
<dbReference type="GO" id="GO:0005525">
    <property type="term" value="F:GTP binding"/>
    <property type="evidence" value="ECO:0007669"/>
    <property type="project" value="UniProtKB-KW"/>
</dbReference>
<evidence type="ECO:0000256" key="3">
    <source>
        <dbReference type="ARBA" id="ARBA00022475"/>
    </source>
</evidence>
<dbReference type="Gene3D" id="3.40.50.300">
    <property type="entry name" value="P-loop containing nucleotide triphosphate hydrolases"/>
    <property type="match status" value="1"/>
</dbReference>
<proteinExistence type="inferred from homology"/>
<organism evidence="12">
    <name type="scientific">Naegleria gruberi</name>
    <name type="common">Amoeba</name>
    <dbReference type="NCBI Taxonomy" id="5762"/>
    <lineage>
        <taxon>Eukaryota</taxon>
        <taxon>Discoba</taxon>
        <taxon>Heterolobosea</taxon>
        <taxon>Tetramitia</taxon>
        <taxon>Eutetramitia</taxon>
        <taxon>Vahlkampfiidae</taxon>
        <taxon>Naegleria</taxon>
    </lineage>
</organism>